<dbReference type="Pfam" id="PF00583">
    <property type="entry name" value="Acetyltransf_1"/>
    <property type="match status" value="1"/>
</dbReference>
<evidence type="ECO:0000313" key="10">
    <source>
        <dbReference type="EMBL" id="MDN4120903.1"/>
    </source>
</evidence>
<keyword evidence="11" id="KW-1185">Reference proteome</keyword>
<dbReference type="Gene3D" id="3.40.630.30">
    <property type="match status" value="1"/>
</dbReference>
<accession>A0ABT8EI08</accession>
<dbReference type="EC" id="2.3.1.178" evidence="3 8"/>
<name>A0ABT8EI08_9BURK</name>
<dbReference type="Proteomes" id="UP001168613">
    <property type="component" value="Unassembled WGS sequence"/>
</dbReference>
<evidence type="ECO:0000256" key="1">
    <source>
        <dbReference type="ARBA" id="ARBA00004978"/>
    </source>
</evidence>
<dbReference type="PROSITE" id="PS51186">
    <property type="entry name" value="GNAT"/>
    <property type="match status" value="1"/>
</dbReference>
<comment type="caution">
    <text evidence="10">The sequence shown here is derived from an EMBL/GenBank/DDBJ whole genome shotgun (WGS) entry which is preliminary data.</text>
</comment>
<evidence type="ECO:0000256" key="3">
    <source>
        <dbReference type="ARBA" id="ARBA00012355"/>
    </source>
</evidence>
<comment type="function">
    <text evidence="8">Catalyzes the acetylation of L-2,4-diaminobutyrate (DABA) to gamma-N-acetyl-alpha,gamma-diaminobutyric acid (ADABA) with acetyl coenzyme A.</text>
</comment>
<evidence type="ECO:0000256" key="5">
    <source>
        <dbReference type="ARBA" id="ARBA00022679"/>
    </source>
</evidence>
<evidence type="ECO:0000313" key="11">
    <source>
        <dbReference type="Proteomes" id="UP001168613"/>
    </source>
</evidence>
<comment type="catalytic activity">
    <reaction evidence="7 8">
        <text>L-2,4-diaminobutanoate + acetyl-CoA = (2S)-4-acetamido-2-aminobutanoate + CoA + H(+)</text>
        <dbReference type="Rhea" id="RHEA:16901"/>
        <dbReference type="ChEBI" id="CHEBI:15378"/>
        <dbReference type="ChEBI" id="CHEBI:57287"/>
        <dbReference type="ChEBI" id="CHEBI:57288"/>
        <dbReference type="ChEBI" id="CHEBI:58761"/>
        <dbReference type="ChEBI" id="CHEBI:58929"/>
        <dbReference type="EC" id="2.3.1.178"/>
    </reaction>
</comment>
<evidence type="ECO:0000256" key="2">
    <source>
        <dbReference type="ARBA" id="ARBA00010712"/>
    </source>
</evidence>
<sequence length="185" mass="20774">MRYLFIPSKAEKNNATAGEVAEPDPWVLRTPGLQDGYAIHQLIAACPPLDLNSVYVYLLLCEHFSGTCVVAAREHDVDGFISAYRLPEKPNTLFVWQVAVHERARGSGLGQRMLQYLLEHVADVQFIETTVSPDNQASRRMFESLAQDHAVSLQESEFFEQSAFGEQDHPSEPLLRMGPFVRITA</sequence>
<evidence type="ECO:0000256" key="8">
    <source>
        <dbReference type="RuleBase" id="RU365045"/>
    </source>
</evidence>
<keyword evidence="5 8" id="KW-0808">Transferase</keyword>
<keyword evidence="6 8" id="KW-0012">Acyltransferase</keyword>
<organism evidence="10 11">
    <name type="scientific">Alcaligenes endophyticus</name>
    <dbReference type="NCBI Taxonomy" id="1929088"/>
    <lineage>
        <taxon>Bacteria</taxon>
        <taxon>Pseudomonadati</taxon>
        <taxon>Pseudomonadota</taxon>
        <taxon>Betaproteobacteria</taxon>
        <taxon>Burkholderiales</taxon>
        <taxon>Alcaligenaceae</taxon>
        <taxon>Alcaligenes</taxon>
    </lineage>
</organism>
<evidence type="ECO:0000256" key="7">
    <source>
        <dbReference type="ARBA" id="ARBA00048924"/>
    </source>
</evidence>
<dbReference type="InterPro" id="IPR000182">
    <property type="entry name" value="GNAT_dom"/>
</dbReference>
<dbReference type="RefSeq" id="WP_266125070.1">
    <property type="nucleotide sequence ID" value="NZ_JAJHNU010000001.1"/>
</dbReference>
<dbReference type="InterPro" id="IPR016181">
    <property type="entry name" value="Acyl_CoA_acyltransferase"/>
</dbReference>
<gene>
    <name evidence="8 10" type="primary">ectA</name>
    <name evidence="10" type="ORF">LMS43_06355</name>
</gene>
<evidence type="ECO:0000256" key="6">
    <source>
        <dbReference type="ARBA" id="ARBA00023315"/>
    </source>
</evidence>
<evidence type="ECO:0000256" key="4">
    <source>
        <dbReference type="ARBA" id="ARBA00017935"/>
    </source>
</evidence>
<feature type="domain" description="N-acetyltransferase" evidence="9">
    <location>
        <begin position="26"/>
        <end position="185"/>
    </location>
</feature>
<dbReference type="InterPro" id="IPR012772">
    <property type="entry name" value="Ectoine_EctA"/>
</dbReference>
<dbReference type="CDD" id="cd04301">
    <property type="entry name" value="NAT_SF"/>
    <property type="match status" value="1"/>
</dbReference>
<comment type="similarity">
    <text evidence="2 8">Belongs to the acetyltransferase family. EctA subfamily.</text>
</comment>
<dbReference type="SUPFAM" id="SSF55729">
    <property type="entry name" value="Acyl-CoA N-acyltransferases (Nat)"/>
    <property type="match status" value="1"/>
</dbReference>
<proteinExistence type="inferred from homology"/>
<dbReference type="GO" id="GO:0033816">
    <property type="term" value="F:diaminobutyrate acetyltransferase activity"/>
    <property type="evidence" value="ECO:0007669"/>
    <property type="project" value="UniProtKB-EC"/>
</dbReference>
<reference evidence="10" key="1">
    <citation type="submission" date="2021-11" db="EMBL/GenBank/DDBJ databases">
        <title>Draft genome sequence of Alcaligenes endophyticus type strain CCUG 75668T.</title>
        <authorList>
            <person name="Salva-Serra F."/>
            <person name="Duran R.E."/>
            <person name="Seeger M."/>
            <person name="Moore E.R.B."/>
            <person name="Jaen-Luchoro D."/>
        </authorList>
    </citation>
    <scope>NUCLEOTIDE SEQUENCE</scope>
    <source>
        <strain evidence="10">CCUG 75668</strain>
    </source>
</reference>
<protein>
    <recommendedName>
        <fullName evidence="4 8">L-2,4-diaminobutyric acid acetyltransferase</fullName>
        <shortName evidence="8">DABA acetyltransferase</shortName>
        <ecNumber evidence="3 8">2.3.1.178</ecNumber>
    </recommendedName>
</protein>
<evidence type="ECO:0000259" key="9">
    <source>
        <dbReference type="PROSITE" id="PS51186"/>
    </source>
</evidence>
<comment type="pathway">
    <text evidence="1 8">Amine and polyamine biosynthesis; ectoine biosynthesis; L-ectoine from L-aspartate 4-semialdehyde: step 2/3.</text>
</comment>
<dbReference type="EMBL" id="JAJHNU010000001">
    <property type="protein sequence ID" value="MDN4120903.1"/>
    <property type="molecule type" value="Genomic_DNA"/>
</dbReference>
<dbReference type="NCBIfam" id="TIGR02406">
    <property type="entry name" value="ectoine_EctA"/>
    <property type="match status" value="1"/>
</dbReference>